<proteinExistence type="predicted"/>
<dbReference type="RefSeq" id="WP_130043578.1">
    <property type="nucleotide sequence ID" value="NZ_SEZJ01000002.1"/>
</dbReference>
<feature type="transmembrane region" description="Helical" evidence="4">
    <location>
        <begin position="254"/>
        <end position="279"/>
    </location>
</feature>
<dbReference type="Proteomes" id="UP000293465">
    <property type="component" value="Unassembled WGS sequence"/>
</dbReference>
<comment type="cofactor">
    <cofactor evidence="1">
        <name>Mg(2+)</name>
        <dbReference type="ChEBI" id="CHEBI:18420"/>
    </cofactor>
</comment>
<sequence length="441" mass="51268">MKHSKYMPKNMNWKLFFFLFSLSTYGLFQYNRLEANSFNMEIHQKITKLYDTIRKATPFYLNTLSVEMEQGVHMLNGVSVMVNETGKIKQLSSGINLLEEEIKLNVGEGYWGITLLQKSATNVNNAHVKPLGDVHIDLNSKYKFDENWINRILENEKMLERYQAFSQCDLKFTEPYVEKYSLQKIRTIFYPMYVNKSLEAMVLIDLKDDVFTHWLNDFNNKRKTFLSYRKSGGLFIQKESITIPCAPIDNQLTISINMVLILCISLIFSFMMIVIVFSIESLLSHFFNHYAIDQMTGLYRRDYHENKLNRTSGKSVIIVDIDHFKNINDEHGHLKGDLVIKEVCKRLQKNVRQNDVAIRWGGEEFVIVLNHISHNGLLNRIEDIRHSICRELIEGMNVTVSIGATTGHAFSFKKAFKLADKALYQAKNSGRNRAILMEDVK</sequence>
<dbReference type="GO" id="GO:0052621">
    <property type="term" value="F:diguanylate cyclase activity"/>
    <property type="evidence" value="ECO:0007669"/>
    <property type="project" value="UniProtKB-EC"/>
</dbReference>
<keyword evidence="4" id="KW-0812">Transmembrane</keyword>
<evidence type="ECO:0000256" key="4">
    <source>
        <dbReference type="SAM" id="Phobius"/>
    </source>
</evidence>
<dbReference type="PANTHER" id="PTHR45138">
    <property type="entry name" value="REGULATORY COMPONENTS OF SENSORY TRANSDUCTION SYSTEM"/>
    <property type="match status" value="1"/>
</dbReference>
<keyword evidence="4" id="KW-0472">Membrane</keyword>
<gene>
    <name evidence="6" type="ORF">ERW49_02795</name>
</gene>
<name>A0A4Q5KQT0_9GAMM</name>
<comment type="catalytic activity">
    <reaction evidence="3">
        <text>2 GTP = 3',3'-c-di-GMP + 2 diphosphate</text>
        <dbReference type="Rhea" id="RHEA:24898"/>
        <dbReference type="ChEBI" id="CHEBI:33019"/>
        <dbReference type="ChEBI" id="CHEBI:37565"/>
        <dbReference type="ChEBI" id="CHEBI:58805"/>
        <dbReference type="EC" id="2.7.7.65"/>
    </reaction>
</comment>
<dbReference type="PROSITE" id="PS50887">
    <property type="entry name" value="GGDEF"/>
    <property type="match status" value="1"/>
</dbReference>
<dbReference type="CDD" id="cd01949">
    <property type="entry name" value="GGDEF"/>
    <property type="match status" value="1"/>
</dbReference>
<dbReference type="InterPro" id="IPR043128">
    <property type="entry name" value="Rev_trsase/Diguanyl_cyclase"/>
</dbReference>
<dbReference type="EMBL" id="SEZJ01000002">
    <property type="protein sequence ID" value="RYU47999.1"/>
    <property type="molecule type" value="Genomic_DNA"/>
</dbReference>
<organism evidence="6 7">
    <name type="scientific">Aliivibrio finisterrensis</name>
    <dbReference type="NCBI Taxonomy" id="511998"/>
    <lineage>
        <taxon>Bacteria</taxon>
        <taxon>Pseudomonadati</taxon>
        <taxon>Pseudomonadota</taxon>
        <taxon>Gammaproteobacteria</taxon>
        <taxon>Vibrionales</taxon>
        <taxon>Vibrionaceae</taxon>
        <taxon>Aliivibrio</taxon>
    </lineage>
</organism>
<evidence type="ECO:0000256" key="3">
    <source>
        <dbReference type="ARBA" id="ARBA00034247"/>
    </source>
</evidence>
<dbReference type="GO" id="GO:1902201">
    <property type="term" value="P:negative regulation of bacterial-type flagellum-dependent cell motility"/>
    <property type="evidence" value="ECO:0007669"/>
    <property type="project" value="TreeGrafter"/>
</dbReference>
<dbReference type="InterPro" id="IPR029787">
    <property type="entry name" value="Nucleotide_cyclase"/>
</dbReference>
<dbReference type="SUPFAM" id="SSF55073">
    <property type="entry name" value="Nucleotide cyclase"/>
    <property type="match status" value="1"/>
</dbReference>
<evidence type="ECO:0000256" key="2">
    <source>
        <dbReference type="ARBA" id="ARBA00012528"/>
    </source>
</evidence>
<dbReference type="SMART" id="SM00267">
    <property type="entry name" value="GGDEF"/>
    <property type="match status" value="1"/>
</dbReference>
<dbReference type="GO" id="GO:0005886">
    <property type="term" value="C:plasma membrane"/>
    <property type="evidence" value="ECO:0007669"/>
    <property type="project" value="TreeGrafter"/>
</dbReference>
<keyword evidence="4" id="KW-1133">Transmembrane helix</keyword>
<dbReference type="InterPro" id="IPR000160">
    <property type="entry name" value="GGDEF_dom"/>
</dbReference>
<evidence type="ECO:0000259" key="5">
    <source>
        <dbReference type="PROSITE" id="PS50887"/>
    </source>
</evidence>
<dbReference type="OrthoDB" id="5800589at2"/>
<evidence type="ECO:0000313" key="6">
    <source>
        <dbReference type="EMBL" id="RYU47999.1"/>
    </source>
</evidence>
<dbReference type="FunFam" id="3.30.70.270:FF:000001">
    <property type="entry name" value="Diguanylate cyclase domain protein"/>
    <property type="match status" value="1"/>
</dbReference>
<comment type="caution">
    <text evidence="6">The sequence shown here is derived from an EMBL/GenBank/DDBJ whole genome shotgun (WGS) entry which is preliminary data.</text>
</comment>
<protein>
    <recommendedName>
        <fullName evidence="2">diguanylate cyclase</fullName>
        <ecNumber evidence="2">2.7.7.65</ecNumber>
    </recommendedName>
</protein>
<dbReference type="GO" id="GO:0043709">
    <property type="term" value="P:cell adhesion involved in single-species biofilm formation"/>
    <property type="evidence" value="ECO:0007669"/>
    <property type="project" value="TreeGrafter"/>
</dbReference>
<feature type="domain" description="GGDEF" evidence="5">
    <location>
        <begin position="312"/>
        <end position="439"/>
    </location>
</feature>
<evidence type="ECO:0000256" key="1">
    <source>
        <dbReference type="ARBA" id="ARBA00001946"/>
    </source>
</evidence>
<dbReference type="Gene3D" id="3.30.70.270">
    <property type="match status" value="1"/>
</dbReference>
<dbReference type="EC" id="2.7.7.65" evidence="2"/>
<evidence type="ECO:0000313" key="7">
    <source>
        <dbReference type="Proteomes" id="UP000293465"/>
    </source>
</evidence>
<dbReference type="InterPro" id="IPR050469">
    <property type="entry name" value="Diguanylate_Cyclase"/>
</dbReference>
<reference evidence="6 7" key="1">
    <citation type="submission" date="2019-02" db="EMBL/GenBank/DDBJ databases">
        <title>Genome sequences of Aliivibrio finisterrensis strains from farmed Atlantic salmon.</title>
        <authorList>
            <person name="Bowman J.P."/>
        </authorList>
    </citation>
    <scope>NUCLEOTIDE SEQUENCE [LARGE SCALE GENOMIC DNA]</scope>
    <source>
        <strain evidence="6 7">A32</strain>
    </source>
</reference>
<dbReference type="GeneID" id="56273946"/>
<dbReference type="NCBIfam" id="TIGR00254">
    <property type="entry name" value="GGDEF"/>
    <property type="match status" value="1"/>
</dbReference>
<dbReference type="AlphaFoldDB" id="A0A4Q5KQT0"/>
<accession>A0A4Q5KQT0</accession>
<dbReference type="PANTHER" id="PTHR45138:SF9">
    <property type="entry name" value="DIGUANYLATE CYCLASE DGCM-RELATED"/>
    <property type="match status" value="1"/>
</dbReference>
<dbReference type="Pfam" id="PF00990">
    <property type="entry name" value="GGDEF"/>
    <property type="match status" value="1"/>
</dbReference>